<dbReference type="PROSITE" id="PS50404">
    <property type="entry name" value="GST_NTER"/>
    <property type="match status" value="1"/>
</dbReference>
<dbReference type="InterPro" id="IPR010987">
    <property type="entry name" value="Glutathione-S-Trfase_C-like"/>
</dbReference>
<evidence type="ECO:0000259" key="1">
    <source>
        <dbReference type="PROSITE" id="PS50404"/>
    </source>
</evidence>
<sequence>MALTLYYHPLASYCHKVLIALYENDIAFEARIVDLGAEKDRTELAALWPFCKFPVIRDHARQRNVAESSIIIEYLDQFFPGQHPLIPKGFEEALEVRLWDRTFDNYVHEPMQDIVLDRILGTKRDMGSARATIQTAYTLIDKQLASSPWAAGQNFSLADCAAAPALFYAHTLEPFPEPHTHLRAYFEKLMARPSVQRVLAEAKPYFPMYPFYSAIPAQFL</sequence>
<proteinExistence type="predicted"/>
<evidence type="ECO:0000259" key="2">
    <source>
        <dbReference type="PROSITE" id="PS50405"/>
    </source>
</evidence>
<dbReference type="STRING" id="1484693.RS694_02290"/>
<evidence type="ECO:0000313" key="4">
    <source>
        <dbReference type="Proteomes" id="UP000186110"/>
    </source>
</evidence>
<dbReference type="PROSITE" id="PS50405">
    <property type="entry name" value="GST_CTER"/>
    <property type="match status" value="1"/>
</dbReference>
<dbReference type="eggNOG" id="COG0625">
    <property type="taxonomic scope" value="Bacteria"/>
</dbReference>
<protein>
    <submittedName>
        <fullName evidence="3">Glutathione S-transferase</fullName>
    </submittedName>
</protein>
<dbReference type="SUPFAM" id="SSF52833">
    <property type="entry name" value="Thioredoxin-like"/>
    <property type="match status" value="1"/>
</dbReference>
<dbReference type="PANTHER" id="PTHR44051:SF8">
    <property type="entry name" value="GLUTATHIONE S-TRANSFERASE GSTA"/>
    <property type="match status" value="1"/>
</dbReference>
<gene>
    <name evidence="3" type="ORF">RS694_02290</name>
</gene>
<dbReference type="Proteomes" id="UP000186110">
    <property type="component" value="Chromosome"/>
</dbReference>
<dbReference type="Pfam" id="PF00043">
    <property type="entry name" value="GST_C"/>
    <property type="match status" value="1"/>
</dbReference>
<accession>A0A1P8K686</accession>
<feature type="domain" description="GST C-terminal" evidence="2">
    <location>
        <begin position="89"/>
        <end position="211"/>
    </location>
</feature>
<dbReference type="InterPro" id="IPR036249">
    <property type="entry name" value="Thioredoxin-like_sf"/>
</dbReference>
<dbReference type="RefSeq" id="WP_029709261.1">
    <property type="nucleotide sequence ID" value="NZ_CP019239.1"/>
</dbReference>
<dbReference type="CDD" id="cd00570">
    <property type="entry name" value="GST_N_family"/>
    <property type="match status" value="1"/>
</dbReference>
<dbReference type="InterPro" id="IPR004046">
    <property type="entry name" value="GST_C"/>
</dbReference>
<dbReference type="EMBL" id="CP019239">
    <property type="protein sequence ID" value="APW41499.1"/>
    <property type="molecule type" value="Genomic_DNA"/>
</dbReference>
<feature type="domain" description="GST N-terminal" evidence="1">
    <location>
        <begin position="1"/>
        <end position="83"/>
    </location>
</feature>
<dbReference type="SFLD" id="SFLDS00019">
    <property type="entry name" value="Glutathione_Transferase_(cytos"/>
    <property type="match status" value="1"/>
</dbReference>
<dbReference type="InterPro" id="IPR036282">
    <property type="entry name" value="Glutathione-S-Trfase_C_sf"/>
</dbReference>
<keyword evidence="4" id="KW-1185">Reference proteome</keyword>
<dbReference type="GO" id="GO:0016740">
    <property type="term" value="F:transferase activity"/>
    <property type="evidence" value="ECO:0007669"/>
    <property type="project" value="UniProtKB-KW"/>
</dbReference>
<organism evidence="3 4">
    <name type="scientific">Rhodoferax saidenbachensis</name>
    <dbReference type="NCBI Taxonomy" id="1484693"/>
    <lineage>
        <taxon>Bacteria</taxon>
        <taxon>Pseudomonadati</taxon>
        <taxon>Pseudomonadota</taxon>
        <taxon>Betaproteobacteria</taxon>
        <taxon>Burkholderiales</taxon>
        <taxon>Comamonadaceae</taxon>
        <taxon>Rhodoferax</taxon>
    </lineage>
</organism>
<dbReference type="PANTHER" id="PTHR44051">
    <property type="entry name" value="GLUTATHIONE S-TRANSFERASE-RELATED"/>
    <property type="match status" value="1"/>
</dbReference>
<dbReference type="Gene3D" id="1.20.1050.10">
    <property type="match status" value="1"/>
</dbReference>
<dbReference type="Pfam" id="PF13417">
    <property type="entry name" value="GST_N_3"/>
    <property type="match status" value="1"/>
</dbReference>
<dbReference type="KEGG" id="rsb:RS694_02290"/>
<name>A0A1P8K686_9BURK</name>
<evidence type="ECO:0000313" key="3">
    <source>
        <dbReference type="EMBL" id="APW41499.1"/>
    </source>
</evidence>
<keyword evidence="3" id="KW-0808">Transferase</keyword>
<reference evidence="3 4" key="1">
    <citation type="submission" date="2017-01" db="EMBL/GenBank/DDBJ databases">
        <authorList>
            <person name="Mah S.A."/>
            <person name="Swanson W.J."/>
            <person name="Moy G.W."/>
            <person name="Vacquier V.D."/>
        </authorList>
    </citation>
    <scope>NUCLEOTIDE SEQUENCE [LARGE SCALE GENOMIC DNA]</scope>
    <source>
        <strain evidence="3 4">DSM 22694</strain>
    </source>
</reference>
<dbReference type="SFLD" id="SFLDG00358">
    <property type="entry name" value="Main_(cytGST)"/>
    <property type="match status" value="1"/>
</dbReference>
<dbReference type="InterPro" id="IPR040079">
    <property type="entry name" value="Glutathione_S-Trfase"/>
</dbReference>
<dbReference type="AlphaFoldDB" id="A0A1P8K686"/>
<dbReference type="SUPFAM" id="SSF47616">
    <property type="entry name" value="GST C-terminal domain-like"/>
    <property type="match status" value="1"/>
</dbReference>
<dbReference type="InterPro" id="IPR004045">
    <property type="entry name" value="Glutathione_S-Trfase_N"/>
</dbReference>
<dbReference type="Gene3D" id="3.40.30.10">
    <property type="entry name" value="Glutaredoxin"/>
    <property type="match status" value="1"/>
</dbReference>